<organism evidence="1 2">
    <name type="scientific">Melastoma candidum</name>
    <dbReference type="NCBI Taxonomy" id="119954"/>
    <lineage>
        <taxon>Eukaryota</taxon>
        <taxon>Viridiplantae</taxon>
        <taxon>Streptophyta</taxon>
        <taxon>Embryophyta</taxon>
        <taxon>Tracheophyta</taxon>
        <taxon>Spermatophyta</taxon>
        <taxon>Magnoliopsida</taxon>
        <taxon>eudicotyledons</taxon>
        <taxon>Gunneridae</taxon>
        <taxon>Pentapetalae</taxon>
        <taxon>rosids</taxon>
        <taxon>malvids</taxon>
        <taxon>Myrtales</taxon>
        <taxon>Melastomataceae</taxon>
        <taxon>Melastomatoideae</taxon>
        <taxon>Melastomateae</taxon>
        <taxon>Melastoma</taxon>
    </lineage>
</organism>
<accession>A0ACB9RUE6</accession>
<dbReference type="Proteomes" id="UP001057402">
    <property type="component" value="Chromosome 3"/>
</dbReference>
<gene>
    <name evidence="1" type="ORF">MLD38_007151</name>
</gene>
<comment type="caution">
    <text evidence="1">The sequence shown here is derived from an EMBL/GenBank/DDBJ whole genome shotgun (WGS) entry which is preliminary data.</text>
</comment>
<proteinExistence type="predicted"/>
<sequence>MASSKDIVVMAEVIIVKLIGKLLEVLSEEAILHQELGDQLYQFIEELEDILRDTSDGNESGVDILQQFTHMTTYARDAEDIVENILVQSSRRELHQSLKGRFIHTVAELVGCRDSHAKAQKLIQKLVDVLCHYSTISGT</sequence>
<protein>
    <submittedName>
        <fullName evidence="1">Uncharacterized protein</fullName>
    </submittedName>
</protein>
<evidence type="ECO:0000313" key="2">
    <source>
        <dbReference type="Proteomes" id="UP001057402"/>
    </source>
</evidence>
<evidence type="ECO:0000313" key="1">
    <source>
        <dbReference type="EMBL" id="KAI4381033.1"/>
    </source>
</evidence>
<keyword evidence="2" id="KW-1185">Reference proteome</keyword>
<reference evidence="2" key="1">
    <citation type="journal article" date="2023" name="Front. Plant Sci.">
        <title>Chromosomal-level genome assembly of Melastoma candidum provides insights into trichome evolution.</title>
        <authorList>
            <person name="Zhong Y."/>
            <person name="Wu W."/>
            <person name="Sun C."/>
            <person name="Zou P."/>
            <person name="Liu Y."/>
            <person name="Dai S."/>
            <person name="Zhou R."/>
        </authorList>
    </citation>
    <scope>NUCLEOTIDE SEQUENCE [LARGE SCALE GENOMIC DNA]</scope>
</reference>
<dbReference type="EMBL" id="CM042882">
    <property type="protein sequence ID" value="KAI4381033.1"/>
    <property type="molecule type" value="Genomic_DNA"/>
</dbReference>
<name>A0ACB9RUE6_9MYRT</name>